<name>A0A8T0S068_PANVG</name>
<protein>
    <submittedName>
        <fullName evidence="1">Uncharacterized protein</fullName>
    </submittedName>
</protein>
<evidence type="ECO:0000313" key="1">
    <source>
        <dbReference type="EMBL" id="KAG2590216.1"/>
    </source>
</evidence>
<gene>
    <name evidence="1" type="ORF">PVAP13_5NG286468</name>
</gene>
<comment type="caution">
    <text evidence="1">The sequence shown here is derived from an EMBL/GenBank/DDBJ whole genome shotgun (WGS) entry which is preliminary data.</text>
</comment>
<sequence length="122" mass="14373">MLPCRRLPRRRLRPVPRANADGLRRVVQYRCEKATTASILCSHRDFPTRVILSVSAIFHPLLTSQMLRHRLRQSVCRGRYGSGGRIPRRRWLPRLRRPRLFDVAPPSARPFFSPRRPLRIQS</sequence>
<accession>A0A8T0S068</accession>
<evidence type="ECO:0000313" key="2">
    <source>
        <dbReference type="Proteomes" id="UP000823388"/>
    </source>
</evidence>
<dbReference type="EMBL" id="CM029046">
    <property type="protein sequence ID" value="KAG2590216.1"/>
    <property type="molecule type" value="Genomic_DNA"/>
</dbReference>
<dbReference type="AlphaFoldDB" id="A0A8T0S068"/>
<proteinExistence type="predicted"/>
<reference evidence="1" key="1">
    <citation type="submission" date="2020-05" db="EMBL/GenBank/DDBJ databases">
        <title>WGS assembly of Panicum virgatum.</title>
        <authorList>
            <person name="Lovell J.T."/>
            <person name="Jenkins J."/>
            <person name="Shu S."/>
            <person name="Juenger T.E."/>
            <person name="Schmutz J."/>
        </authorList>
    </citation>
    <scope>NUCLEOTIDE SEQUENCE</scope>
    <source>
        <strain evidence="1">AP13</strain>
    </source>
</reference>
<keyword evidence="2" id="KW-1185">Reference proteome</keyword>
<organism evidence="1 2">
    <name type="scientific">Panicum virgatum</name>
    <name type="common">Blackwell switchgrass</name>
    <dbReference type="NCBI Taxonomy" id="38727"/>
    <lineage>
        <taxon>Eukaryota</taxon>
        <taxon>Viridiplantae</taxon>
        <taxon>Streptophyta</taxon>
        <taxon>Embryophyta</taxon>
        <taxon>Tracheophyta</taxon>
        <taxon>Spermatophyta</taxon>
        <taxon>Magnoliopsida</taxon>
        <taxon>Liliopsida</taxon>
        <taxon>Poales</taxon>
        <taxon>Poaceae</taxon>
        <taxon>PACMAD clade</taxon>
        <taxon>Panicoideae</taxon>
        <taxon>Panicodae</taxon>
        <taxon>Paniceae</taxon>
        <taxon>Panicinae</taxon>
        <taxon>Panicum</taxon>
        <taxon>Panicum sect. Hiantes</taxon>
    </lineage>
</organism>
<dbReference type="Proteomes" id="UP000823388">
    <property type="component" value="Chromosome 5N"/>
</dbReference>